<reference evidence="3" key="1">
    <citation type="journal article" date="2021" name="Mol. Plant Microbe Interact.">
        <title>Complete Genome Sequence of the Plant-Pathogenic Fungus Colletotrichum lupini.</title>
        <authorList>
            <person name="Baroncelli R."/>
            <person name="Pensec F."/>
            <person name="Da Lio D."/>
            <person name="Boufleur T."/>
            <person name="Vicente I."/>
            <person name="Sarrocco S."/>
            <person name="Picot A."/>
            <person name="Baraldi E."/>
            <person name="Sukno S."/>
            <person name="Thon M."/>
            <person name="Le Floch G."/>
        </authorList>
    </citation>
    <scope>NUCLEOTIDE SEQUENCE</scope>
    <source>
        <strain evidence="3">IMI 504893</strain>
    </source>
</reference>
<dbReference type="GeneID" id="73351972"/>
<feature type="region of interest" description="Disordered" evidence="1">
    <location>
        <begin position="1"/>
        <end position="20"/>
    </location>
</feature>
<feature type="region of interest" description="Disordered" evidence="1">
    <location>
        <begin position="802"/>
        <end position="829"/>
    </location>
</feature>
<sequence length="1137" mass="129447">MSLSTPIRESQRLEKGTKGTCREPQCNWPARFLDGNSGETYPFVSFSRSKTLEFLILSVRTISIVKHYSGVETRELVTGGDVGTAETGLTRRKLGWSFLTLSPGLLEAMRDVVDSRAFLGPMGCSASSPAWNLFYFVVCQQVLATALRCFEYFSTLEQLAKLLLYGLSMPRAYESWPLAKPYRRVRLAESIGEFIAGETIRDLPATPPRGVETIFSLDSGSLTCGFSRPVKLSLETGYLNMVVDVMEFNAQILPMPPYSAHQIQSSRAAPSSMRKKRFLLDGPYSKDLPRPRRRMHIGRNPHFVFFAHSHAAPRRIAHLADIDIVETEISDVCKSPNPSGLRLSHPPITFVHPGLRPPFLAWTCLALFLFDFPFWIKAGGHPFASRPLYVFFSSIPVVSKPPQVSCPVRACGCFFPSSLPFPSLPLLLDVEILGFLHRDDLLDRLHRLSRPDTYDPYLNSSKPTTTHPSTHPPLFPSSCRALRKRTRFAPARFLRVPFAQIFNRQANTPRATPGELSFCQVLSQPPPNIVHFLVSFFFLFFFPTPRPLTSILFLSRRTGRRRRRRTRRKSKHPGNPILWPAHPSLPLTEAIAIEIPPPSTNDDNPDPDRPNEDRLCHRTRTSNLEAPRNLNLAIEAKPPRRRQPSMTRPRIPALYGILQFCLRLTLVVFEVCALAALITLSRYGFHFPLGYVTSVSGIIFSMAEMVTLANSTHQIPRMRTGAIVVGDFVLFVLGLVAFFYFIILNGWRTGSPDREYRAWREDPLRVEKETWAPWYMWLQLIAAVLHFLYMAMHCVDACKEGGPEQQRRRRARRRAREVERRERRAGIGSSDPETAQVIRCGLEQVLVLAGGRRISTLAEETTEGRNRHVSFFAWRMTLFGHHGADTERYWISDSHVVILGTKTDRYPELSISKPAQFIIQPHFLSLCSSSCNRVYTTVTSVVRHFRRIRALSCVRPSNDGHISGDFLREFRAAARGFGPFETLATFCPVVAALRRMSKKVNPQVVVWSFGIEVSQLHVYLSGARHFSPLPELRKRENGIETNGNLFMVLLTRQNFHYRYNRQLAWAFRQPYERYHFFLEETPAMVSPPGIRWEEIIKATGEPKRPSLSSSLRDQGKPFKGQKSSTYHSQRMPIYCIT</sequence>
<keyword evidence="4" id="KW-1185">Reference proteome</keyword>
<dbReference type="RefSeq" id="XP_049138186.1">
    <property type="nucleotide sequence ID" value="XM_049296962.1"/>
</dbReference>
<dbReference type="AlphaFoldDB" id="A0A9Q8SG18"/>
<feature type="transmembrane region" description="Helical" evidence="2">
    <location>
        <begin position="721"/>
        <end position="743"/>
    </location>
</feature>
<protein>
    <submittedName>
        <fullName evidence="3">Uncharacterized protein</fullName>
    </submittedName>
</protein>
<keyword evidence="2" id="KW-0472">Membrane</keyword>
<accession>A0A9Q8SG18</accession>
<proteinExistence type="predicted"/>
<feature type="transmembrane region" description="Helical" evidence="2">
    <location>
        <begin position="529"/>
        <end position="555"/>
    </location>
</feature>
<feature type="compositionally biased region" description="Basic and acidic residues" evidence="1">
    <location>
        <begin position="9"/>
        <end position="20"/>
    </location>
</feature>
<evidence type="ECO:0000313" key="3">
    <source>
        <dbReference type="EMBL" id="UQC76545.1"/>
    </source>
</evidence>
<feature type="region of interest" description="Disordered" evidence="1">
    <location>
        <begin position="1101"/>
        <end position="1124"/>
    </location>
</feature>
<organism evidence="3 4">
    <name type="scientific">Colletotrichum lupini</name>
    <dbReference type="NCBI Taxonomy" id="145971"/>
    <lineage>
        <taxon>Eukaryota</taxon>
        <taxon>Fungi</taxon>
        <taxon>Dikarya</taxon>
        <taxon>Ascomycota</taxon>
        <taxon>Pezizomycotina</taxon>
        <taxon>Sordariomycetes</taxon>
        <taxon>Hypocreomycetidae</taxon>
        <taxon>Glomerellales</taxon>
        <taxon>Glomerellaceae</taxon>
        <taxon>Colletotrichum</taxon>
        <taxon>Colletotrichum acutatum species complex</taxon>
    </lineage>
</organism>
<feature type="compositionally biased region" description="Basic and acidic residues" evidence="1">
    <location>
        <begin position="816"/>
        <end position="825"/>
    </location>
</feature>
<feature type="region of interest" description="Disordered" evidence="1">
    <location>
        <begin position="557"/>
        <end position="578"/>
    </location>
</feature>
<feature type="transmembrane region" description="Helical" evidence="2">
    <location>
        <begin position="689"/>
        <end position="709"/>
    </location>
</feature>
<dbReference type="EMBL" id="CP019472">
    <property type="protein sequence ID" value="UQC76545.1"/>
    <property type="molecule type" value="Genomic_DNA"/>
</dbReference>
<name>A0A9Q8SG18_9PEZI</name>
<evidence type="ECO:0000256" key="2">
    <source>
        <dbReference type="SAM" id="Phobius"/>
    </source>
</evidence>
<dbReference type="Proteomes" id="UP000830671">
    <property type="component" value="Chromosome 10"/>
</dbReference>
<feature type="transmembrane region" description="Helical" evidence="2">
    <location>
        <begin position="651"/>
        <end position="677"/>
    </location>
</feature>
<feature type="compositionally biased region" description="Basic and acidic residues" evidence="1">
    <location>
        <begin position="606"/>
        <end position="615"/>
    </location>
</feature>
<keyword evidence="2" id="KW-0812">Transmembrane</keyword>
<feature type="compositionally biased region" description="Basic residues" evidence="1">
    <location>
        <begin position="557"/>
        <end position="572"/>
    </location>
</feature>
<gene>
    <name evidence="3" type="ORF">CLUP02_18058</name>
</gene>
<evidence type="ECO:0000313" key="4">
    <source>
        <dbReference type="Proteomes" id="UP000830671"/>
    </source>
</evidence>
<evidence type="ECO:0000256" key="1">
    <source>
        <dbReference type="SAM" id="MobiDB-lite"/>
    </source>
</evidence>
<keyword evidence="2" id="KW-1133">Transmembrane helix</keyword>
<feature type="region of interest" description="Disordered" evidence="1">
    <location>
        <begin position="595"/>
        <end position="615"/>
    </location>
</feature>
<dbReference type="KEGG" id="clup:CLUP02_18058"/>